<dbReference type="RefSeq" id="XP_024729622.1">
    <property type="nucleotide sequence ID" value="XM_024881512.1"/>
</dbReference>
<name>A0A2J6SPK5_9HELO</name>
<dbReference type="EMBL" id="KZ613895">
    <property type="protein sequence ID" value="PMD52718.1"/>
    <property type="molecule type" value="Genomic_DNA"/>
</dbReference>
<keyword evidence="1" id="KW-0677">Repeat</keyword>
<protein>
    <recommendedName>
        <fullName evidence="4">Nephrocystin 3-like N-terminal domain-containing protein</fullName>
    </recommendedName>
</protein>
<feature type="transmembrane region" description="Helical" evidence="3">
    <location>
        <begin position="1022"/>
        <end position="1043"/>
    </location>
</feature>
<evidence type="ECO:0000259" key="4">
    <source>
        <dbReference type="Pfam" id="PF24883"/>
    </source>
</evidence>
<dbReference type="PANTHER" id="PTHR10039:SF5">
    <property type="entry name" value="NACHT DOMAIN-CONTAINING PROTEIN"/>
    <property type="match status" value="1"/>
</dbReference>
<dbReference type="Pfam" id="PF24883">
    <property type="entry name" value="NPHP3_N"/>
    <property type="match status" value="1"/>
</dbReference>
<dbReference type="Gene3D" id="3.40.50.300">
    <property type="entry name" value="P-loop containing nucleotide triphosphate hydrolases"/>
    <property type="match status" value="1"/>
</dbReference>
<keyword evidence="3" id="KW-0812">Transmembrane</keyword>
<sequence length="1051" mass="119876">MDPMTAVSLASAIVQFIDYSTKLVDAASDIHRSASGTSLENQNIEFVVSEVKALSLRLDPPRTGQPTDDEQALCRLAAECRILSGQILDLLEKIKPKIPKSKRQSVWSAIKTMWNDREMKELGQRLQNCRSQLELQLNFLMRSDTKARLEALAQGAEGDVARLEILQKHVSELRQGVTVTSMSPEFQNLLRDLLGIASEATKREQILTALAFSDMHGRFEDVELAHFETFKWIFDEAYDDHVDGDARPVGKLNDKARFRDIEHDYSIREPFLHWLSAGNGIFHISGKLGSGKSTLMKFLCDHRRVTAELQKWAGQRKLVFAKFFFWKPGSELQRSVSGLFRCLLHDALRNCPELIPRVLPDQWNKVSTSFTQMGVDLHLRNSEIREAFRRLIEYRNLYEKHCFCFFIDGLDEYEETRQEDYKAMVDLLCGWTEAAPNDVKICASSREYNVFLNSLSADRRLRLQDLTGGDMKRYIRNKLGRLDDKVASDLVDTILTKASGIFLWVVLVVKSLRERLEETRDLSILKREIDTLPDELEDLFRYLLNTVSKSARTTAYKTFAMLEALDSSSRNSPDLSLFAYSFLGDYAKDPEFALQTPFPYASMSPDAKKSRIGQARKTLTGSTKGLVEAINGSVKHIHRSIPEFLESREVRDEMACHLQNFEAVDAVSRLLIAELRAEAYTSGTLNRCHCSWVVSRIIIMRTKFRVDCAPYSFLESLGSVLIEHGGPDVTPNPVKGITIEGEIPTVSGGASYFPSFTIRYREPDPHVTRSFYVISPFHISAVVGLEEYVAWKILHDQSILNTDFETAVLVSIVESRLVTNCPGTSTQILESLLERGLSPQTVIHTSITEPDMWTDNDRTFWEDFVLLVALYLEDNGSLEGKELVGKAFEKFLEYGADPSLWLSASPHRQRDLEMRVRRNGKTVLAYRRWMVVPVHPLFTKVGGISFREFVEYLDFDNKESLLGLIDRNMKQQGRTEEGTTQEEHSWERNAEPAFTRGSSSELTETRSWRLNTWFMSINTSHIMTFGLGLFVAAIVPHLWGSIVKYRLNRRY</sequence>
<feature type="region of interest" description="Disordered" evidence="2">
    <location>
        <begin position="972"/>
        <end position="1000"/>
    </location>
</feature>
<organism evidence="5 6">
    <name type="scientific">Hyaloscypha bicolor E</name>
    <dbReference type="NCBI Taxonomy" id="1095630"/>
    <lineage>
        <taxon>Eukaryota</taxon>
        <taxon>Fungi</taxon>
        <taxon>Dikarya</taxon>
        <taxon>Ascomycota</taxon>
        <taxon>Pezizomycotina</taxon>
        <taxon>Leotiomycetes</taxon>
        <taxon>Helotiales</taxon>
        <taxon>Hyaloscyphaceae</taxon>
        <taxon>Hyaloscypha</taxon>
        <taxon>Hyaloscypha bicolor</taxon>
    </lineage>
</organism>
<dbReference type="InterPro" id="IPR027417">
    <property type="entry name" value="P-loop_NTPase"/>
</dbReference>
<evidence type="ECO:0000256" key="3">
    <source>
        <dbReference type="SAM" id="Phobius"/>
    </source>
</evidence>
<evidence type="ECO:0000256" key="2">
    <source>
        <dbReference type="SAM" id="MobiDB-lite"/>
    </source>
</evidence>
<gene>
    <name evidence="5" type="ORF">K444DRAFT_619429</name>
</gene>
<feature type="domain" description="Nephrocystin 3-like N-terminal" evidence="4">
    <location>
        <begin position="269"/>
        <end position="446"/>
    </location>
</feature>
<keyword evidence="6" id="KW-1185">Reference proteome</keyword>
<dbReference type="SUPFAM" id="SSF52540">
    <property type="entry name" value="P-loop containing nucleoside triphosphate hydrolases"/>
    <property type="match status" value="1"/>
</dbReference>
<evidence type="ECO:0000313" key="5">
    <source>
        <dbReference type="EMBL" id="PMD52718.1"/>
    </source>
</evidence>
<dbReference type="InterPro" id="IPR056884">
    <property type="entry name" value="NPHP3-like_N"/>
</dbReference>
<keyword evidence="3" id="KW-0472">Membrane</keyword>
<dbReference type="PANTHER" id="PTHR10039">
    <property type="entry name" value="AMELOGENIN"/>
    <property type="match status" value="1"/>
</dbReference>
<dbReference type="OrthoDB" id="443402at2759"/>
<reference evidence="5 6" key="1">
    <citation type="submission" date="2016-04" db="EMBL/GenBank/DDBJ databases">
        <title>A degradative enzymes factory behind the ericoid mycorrhizal symbiosis.</title>
        <authorList>
            <consortium name="DOE Joint Genome Institute"/>
            <person name="Martino E."/>
            <person name="Morin E."/>
            <person name="Grelet G."/>
            <person name="Kuo A."/>
            <person name="Kohler A."/>
            <person name="Daghino S."/>
            <person name="Barry K."/>
            <person name="Choi C."/>
            <person name="Cichocki N."/>
            <person name="Clum A."/>
            <person name="Copeland A."/>
            <person name="Hainaut M."/>
            <person name="Haridas S."/>
            <person name="Labutti K."/>
            <person name="Lindquist E."/>
            <person name="Lipzen A."/>
            <person name="Khouja H.-R."/>
            <person name="Murat C."/>
            <person name="Ohm R."/>
            <person name="Olson A."/>
            <person name="Spatafora J."/>
            <person name="Veneault-Fourrey C."/>
            <person name="Henrissat B."/>
            <person name="Grigoriev I."/>
            <person name="Martin F."/>
            <person name="Perotto S."/>
        </authorList>
    </citation>
    <scope>NUCLEOTIDE SEQUENCE [LARGE SCALE GENOMIC DNA]</scope>
    <source>
        <strain evidence="5 6">E</strain>
    </source>
</reference>
<evidence type="ECO:0000256" key="1">
    <source>
        <dbReference type="ARBA" id="ARBA00022737"/>
    </source>
</evidence>
<dbReference type="GeneID" id="36589589"/>
<accession>A0A2J6SPK5</accession>
<dbReference type="STRING" id="1095630.A0A2J6SPK5"/>
<dbReference type="Proteomes" id="UP000235371">
    <property type="component" value="Unassembled WGS sequence"/>
</dbReference>
<evidence type="ECO:0000313" key="6">
    <source>
        <dbReference type="Proteomes" id="UP000235371"/>
    </source>
</evidence>
<proteinExistence type="predicted"/>
<keyword evidence="3" id="KW-1133">Transmembrane helix</keyword>
<dbReference type="AlphaFoldDB" id="A0A2J6SPK5"/>
<dbReference type="InParanoid" id="A0A2J6SPK5"/>
<feature type="compositionally biased region" description="Basic and acidic residues" evidence="2">
    <location>
        <begin position="972"/>
        <end position="990"/>
    </location>
</feature>